<evidence type="ECO:0000313" key="2">
    <source>
        <dbReference type="EMBL" id="QCB93316.1"/>
    </source>
</evidence>
<organism evidence="2 3">
    <name type="scientific">Cellulomonas shaoxiangyii</name>
    <dbReference type="NCBI Taxonomy" id="2566013"/>
    <lineage>
        <taxon>Bacteria</taxon>
        <taxon>Bacillati</taxon>
        <taxon>Actinomycetota</taxon>
        <taxon>Actinomycetes</taxon>
        <taxon>Micrococcales</taxon>
        <taxon>Cellulomonadaceae</taxon>
        <taxon>Cellulomonas</taxon>
    </lineage>
</organism>
<dbReference type="EMBL" id="CP039291">
    <property type="protein sequence ID" value="QCB93316.1"/>
    <property type="molecule type" value="Genomic_DNA"/>
</dbReference>
<reference evidence="2 3" key="1">
    <citation type="submission" date="2019-04" db="EMBL/GenBank/DDBJ databases">
        <title>Isolation and identification of Cellulomonas shaoxiangyii sp. Nov. isolated from feces of the Tibetan antelopes (Pantholops hodgsonii) in the Qinghai-Tibet plateau of China.</title>
        <authorList>
            <person name="Tian Z."/>
        </authorList>
    </citation>
    <scope>NUCLEOTIDE SEQUENCE [LARGE SCALE GENOMIC DNA]</scope>
    <source>
        <strain evidence="2 3">Z28</strain>
    </source>
</reference>
<accession>A0A4P7SJN1</accession>
<evidence type="ECO:0000256" key="1">
    <source>
        <dbReference type="SAM" id="MobiDB-lite"/>
    </source>
</evidence>
<feature type="region of interest" description="Disordered" evidence="1">
    <location>
        <begin position="110"/>
        <end position="131"/>
    </location>
</feature>
<proteinExistence type="predicted"/>
<protein>
    <submittedName>
        <fullName evidence="2">Uncharacterized protein</fullName>
    </submittedName>
</protein>
<name>A0A4P7SJN1_9CELL</name>
<keyword evidence="3" id="KW-1185">Reference proteome</keyword>
<gene>
    <name evidence="2" type="ORF">E5225_06890</name>
</gene>
<dbReference type="KEGG" id="celz:E5225_06890"/>
<dbReference type="AlphaFoldDB" id="A0A4P7SJN1"/>
<dbReference type="RefSeq" id="WP_135974903.1">
    <property type="nucleotide sequence ID" value="NZ_CP039291.1"/>
</dbReference>
<sequence length="151" mass="16281">MLSRTEIERLAAAAHALRPDWPVRSLCTWLQTDHAARAYRDVAVALAYIATDAATQTPKRMNEMGPWWSAVKLAGSDATDHRFARCDVIGHGSYAAWNCGACRAEQIAADDATPTPTTPDPERAAIASRGAQQAREALADALAAARQEIQP</sequence>
<dbReference type="Proteomes" id="UP000296469">
    <property type="component" value="Chromosome"/>
</dbReference>
<evidence type="ECO:0000313" key="3">
    <source>
        <dbReference type="Proteomes" id="UP000296469"/>
    </source>
</evidence>
<dbReference type="OrthoDB" id="4829324at2"/>